<evidence type="ECO:0008006" key="4">
    <source>
        <dbReference type="Google" id="ProtNLM"/>
    </source>
</evidence>
<proteinExistence type="predicted"/>
<protein>
    <recommendedName>
        <fullName evidence="4">SLA1 homology domain-containing protein</fullName>
    </recommendedName>
</protein>
<evidence type="ECO:0000256" key="1">
    <source>
        <dbReference type="SAM" id="MobiDB-lite"/>
    </source>
</evidence>
<name>A0ABT3GMV7_9BACT</name>
<evidence type="ECO:0000313" key="3">
    <source>
        <dbReference type="Proteomes" id="UP001320876"/>
    </source>
</evidence>
<dbReference type="RefSeq" id="WP_264488943.1">
    <property type="nucleotide sequence ID" value="NZ_JAPDDT010000010.1"/>
</dbReference>
<reference evidence="2 3" key="1">
    <citation type="submission" date="2022-10" db="EMBL/GenBank/DDBJ databases">
        <title>Luteolibacter arcticus strain CCTCC AB 2014275, whole genome shotgun sequencing project.</title>
        <authorList>
            <person name="Zhao G."/>
            <person name="Shen L."/>
        </authorList>
    </citation>
    <scope>NUCLEOTIDE SEQUENCE [LARGE SCALE GENOMIC DNA]</scope>
    <source>
        <strain evidence="2 3">CCTCC AB 2014275</strain>
    </source>
</reference>
<evidence type="ECO:0000313" key="2">
    <source>
        <dbReference type="EMBL" id="MCW1924834.1"/>
    </source>
</evidence>
<keyword evidence="3" id="KW-1185">Reference proteome</keyword>
<dbReference type="Proteomes" id="UP001320876">
    <property type="component" value="Unassembled WGS sequence"/>
</dbReference>
<feature type="region of interest" description="Disordered" evidence="1">
    <location>
        <begin position="68"/>
        <end position="89"/>
    </location>
</feature>
<comment type="caution">
    <text evidence="2">The sequence shown here is derived from an EMBL/GenBank/DDBJ whole genome shotgun (WGS) entry which is preliminary data.</text>
</comment>
<dbReference type="PROSITE" id="PS51257">
    <property type="entry name" value="PROKAR_LIPOPROTEIN"/>
    <property type="match status" value="1"/>
</dbReference>
<gene>
    <name evidence="2" type="ORF">OKA05_19880</name>
</gene>
<sequence length="407" mass="44374">MIRCLRLATPIVALTFGCLSAQEARTWTDLKGRKLEGALVKQDDSTVWVRKGDGKEIAIPKASLSEDDRKHLATAPAPPPGAATAASSSGRFHTVRLDPSAWKPRPEGFKIGTLLYPMTLETEHFIIAGGPKVRAAMMMTYADACERLWADIAADIPPVKAAFEGRKLPVILADDAKDAEIFANWHEKHADASSTVSSSYSLTRSSIASFALDTDFSKEAGLTITGRLFRLDAKGAEHQRKTWPQRIHFLTGDIIWHLLSRANNNGEYSLALVKLSFNYHREELVCGKIESEVSFGGGTDVEGFKNGRNWAGATKKLLKGGATPDIVAFMKARGSDAEPRDLGFGLGLMHFIHAAPDRIAGFAKILETAGKDDKVPDPETFAKGLGFDSPEALNKAWKDYMLSDAFE</sequence>
<organism evidence="2 3">
    <name type="scientific">Luteolibacter arcticus</name>
    <dbReference type="NCBI Taxonomy" id="1581411"/>
    <lineage>
        <taxon>Bacteria</taxon>
        <taxon>Pseudomonadati</taxon>
        <taxon>Verrucomicrobiota</taxon>
        <taxon>Verrucomicrobiia</taxon>
        <taxon>Verrucomicrobiales</taxon>
        <taxon>Verrucomicrobiaceae</taxon>
        <taxon>Luteolibacter</taxon>
    </lineage>
</organism>
<accession>A0ABT3GMV7</accession>
<dbReference type="EMBL" id="JAPDDT010000010">
    <property type="protein sequence ID" value="MCW1924834.1"/>
    <property type="molecule type" value="Genomic_DNA"/>
</dbReference>
<dbReference type="Gene3D" id="2.30.30.700">
    <property type="entry name" value="SLA1 homology domain 1"/>
    <property type="match status" value="1"/>
</dbReference>